<dbReference type="GO" id="GO:0006355">
    <property type="term" value="P:regulation of DNA-templated transcription"/>
    <property type="evidence" value="ECO:0007669"/>
    <property type="project" value="InterPro"/>
</dbReference>
<dbReference type="InterPro" id="IPR005368">
    <property type="entry name" value="UPF0175"/>
</dbReference>
<protein>
    <submittedName>
        <fullName evidence="1">Uncharacterized protein</fullName>
    </submittedName>
</protein>
<dbReference type="Pfam" id="PF03683">
    <property type="entry name" value="UPF0175"/>
    <property type="match status" value="1"/>
</dbReference>
<sequence>MLKTKELVRTNVMLDRELLKSIDEFAKDMAEDRSTAIRQLLKKAISEEKVALAVKKFQEGLSFRKAAEMAGLDYWDFQFELDKRGIPMVSSLSFARRRIKG</sequence>
<dbReference type="Proteomes" id="UP000576480">
    <property type="component" value="Unassembled WGS sequence"/>
</dbReference>
<organism evidence="1 2">
    <name type="scientific">Candidatus Hakubella thermalkaliphila</name>
    <dbReference type="NCBI Taxonomy" id="2754717"/>
    <lineage>
        <taxon>Bacteria</taxon>
        <taxon>Bacillati</taxon>
        <taxon>Actinomycetota</taxon>
        <taxon>Actinomycetota incertae sedis</taxon>
        <taxon>Candidatus Hakubellales</taxon>
        <taxon>Candidatus Hakubellaceae</taxon>
        <taxon>Candidatus Hakubella</taxon>
    </lineage>
</organism>
<dbReference type="AlphaFoldDB" id="A0A6V8PX16"/>
<name>A0A6V8PX16_9ACTN</name>
<comment type="caution">
    <text evidence="1">The sequence shown here is derived from an EMBL/GenBank/DDBJ whole genome shotgun (WGS) entry which is preliminary data.</text>
</comment>
<evidence type="ECO:0000313" key="1">
    <source>
        <dbReference type="EMBL" id="GFP35271.1"/>
    </source>
</evidence>
<proteinExistence type="predicted"/>
<dbReference type="InterPro" id="IPR013321">
    <property type="entry name" value="Arc_rbn_hlx_hlx"/>
</dbReference>
<gene>
    <name evidence="1" type="ORF">HKBW3S43_01063</name>
</gene>
<accession>A0A6V8PX16</accession>
<reference evidence="1 2" key="1">
    <citation type="journal article" date="2020" name="Front. Microbiol.">
        <title>Single-cell genomics of novel Actinobacteria with the Wood-Ljungdahl pathway discovered in a serpentinizing system.</title>
        <authorList>
            <person name="Merino N."/>
            <person name="Kawai M."/>
            <person name="Boyd E.S."/>
            <person name="Colman D.R."/>
            <person name="McGlynn S.E."/>
            <person name="Nealson K.H."/>
            <person name="Kurokawa K."/>
            <person name="Hongoh Y."/>
        </authorList>
    </citation>
    <scope>NUCLEOTIDE SEQUENCE [LARGE SCALE GENOMIC DNA]</scope>
    <source>
        <strain evidence="1 2">S43</strain>
    </source>
</reference>
<dbReference type="Gene3D" id="1.10.1220.10">
    <property type="entry name" value="Met repressor-like"/>
    <property type="match status" value="1"/>
</dbReference>
<dbReference type="RefSeq" id="WP_176229902.1">
    <property type="nucleotide sequence ID" value="NZ_BLSB01000074.1"/>
</dbReference>
<evidence type="ECO:0000313" key="2">
    <source>
        <dbReference type="Proteomes" id="UP000576480"/>
    </source>
</evidence>
<dbReference type="EMBL" id="BLSB01000074">
    <property type="protein sequence ID" value="GFP35271.1"/>
    <property type="molecule type" value="Genomic_DNA"/>
</dbReference>